<feature type="domain" description="MPN" evidence="7">
    <location>
        <begin position="100"/>
        <end position="222"/>
    </location>
</feature>
<evidence type="ECO:0000313" key="9">
    <source>
        <dbReference type="Proteomes" id="UP000298133"/>
    </source>
</evidence>
<keyword evidence="1" id="KW-0645">Protease</keyword>
<evidence type="ECO:0000313" key="8">
    <source>
        <dbReference type="EMBL" id="TFH67869.1"/>
    </source>
</evidence>
<dbReference type="InterPro" id="IPR020891">
    <property type="entry name" value="UPF0758_CS"/>
</dbReference>
<dbReference type="PANTHER" id="PTHR30471:SF3">
    <property type="entry name" value="UPF0758 PROTEIN YEES-RELATED"/>
    <property type="match status" value="1"/>
</dbReference>
<gene>
    <name evidence="8" type="ORF">E3W66_06380</name>
</gene>
<evidence type="ECO:0000256" key="4">
    <source>
        <dbReference type="ARBA" id="ARBA00022833"/>
    </source>
</evidence>
<dbReference type="OrthoDB" id="9804482at2"/>
<evidence type="ECO:0000256" key="6">
    <source>
        <dbReference type="RuleBase" id="RU003797"/>
    </source>
</evidence>
<dbReference type="Proteomes" id="UP000298133">
    <property type="component" value="Unassembled WGS sequence"/>
</dbReference>
<dbReference type="Pfam" id="PF04002">
    <property type="entry name" value="RadC"/>
    <property type="match status" value="1"/>
</dbReference>
<organism evidence="8 9">
    <name type="scientific">Gammaproteobacteria bacterium LSUCC0057</name>
    <dbReference type="NCBI Taxonomy" id="2559237"/>
    <lineage>
        <taxon>Bacteria</taxon>
        <taxon>Pseudomonadati</taxon>
        <taxon>Pseudomonadota</taxon>
        <taxon>Gammaproteobacteria</taxon>
        <taxon>Cellvibrionales</taxon>
        <taxon>Porticoccaceae</taxon>
        <taxon>SAR92 clade</taxon>
    </lineage>
</organism>
<comment type="caution">
    <text evidence="8">The sequence shown here is derived from an EMBL/GenBank/DDBJ whole genome shotgun (WGS) entry which is preliminary data.</text>
</comment>
<dbReference type="NCBIfam" id="NF000642">
    <property type="entry name" value="PRK00024.1"/>
    <property type="match status" value="1"/>
</dbReference>
<dbReference type="NCBIfam" id="TIGR00608">
    <property type="entry name" value="radc"/>
    <property type="match status" value="1"/>
</dbReference>
<dbReference type="Gene3D" id="3.40.140.10">
    <property type="entry name" value="Cytidine Deaminase, domain 2"/>
    <property type="match status" value="1"/>
</dbReference>
<name>A0A4Y8UJK2_9GAMM</name>
<keyword evidence="2" id="KW-0479">Metal-binding</keyword>
<proteinExistence type="inferred from homology"/>
<accession>A0A4Y8UJK2</accession>
<dbReference type="SUPFAM" id="SSF47781">
    <property type="entry name" value="RuvA domain 2-like"/>
    <property type="match status" value="1"/>
</dbReference>
<keyword evidence="4" id="KW-0862">Zinc</keyword>
<dbReference type="CDD" id="cd08071">
    <property type="entry name" value="MPN_DUF2466"/>
    <property type="match status" value="1"/>
</dbReference>
<dbReference type="PANTHER" id="PTHR30471">
    <property type="entry name" value="DNA REPAIR PROTEIN RADC"/>
    <property type="match status" value="1"/>
</dbReference>
<comment type="similarity">
    <text evidence="6">Belongs to the UPF0758 family.</text>
</comment>
<dbReference type="InterPro" id="IPR010994">
    <property type="entry name" value="RuvA_2-like"/>
</dbReference>
<evidence type="ECO:0000256" key="5">
    <source>
        <dbReference type="ARBA" id="ARBA00023049"/>
    </source>
</evidence>
<dbReference type="InterPro" id="IPR046778">
    <property type="entry name" value="UPF0758_N"/>
</dbReference>
<dbReference type="PROSITE" id="PS50249">
    <property type="entry name" value="MPN"/>
    <property type="match status" value="1"/>
</dbReference>
<evidence type="ECO:0000256" key="1">
    <source>
        <dbReference type="ARBA" id="ARBA00022670"/>
    </source>
</evidence>
<dbReference type="EMBL" id="SPIA01000002">
    <property type="protein sequence ID" value="TFH67869.1"/>
    <property type="molecule type" value="Genomic_DNA"/>
</dbReference>
<evidence type="ECO:0000256" key="3">
    <source>
        <dbReference type="ARBA" id="ARBA00022801"/>
    </source>
</evidence>
<protein>
    <submittedName>
        <fullName evidence="8">JAB domain-containing protein</fullName>
    </submittedName>
</protein>
<sequence>MKQWPAAERPREKLLARGAAALSDAELLAILLQCGDAQRSAVDLARSLLLQFGGLAELLAADKQRFCACKGVGEVRYITLQAALELSQRHIAEGLRQQPVFTAAGQVSDFLAGQLRARRREVFMVLLLDSQHRLLEAVELFHGTVDSAAVHPREVVQLALQHNAAAVIVAHNHPSGVAEPSSADIAITARIEAALGLMEIALLDHFIVGKGVVTSLASRGLLSR</sequence>
<keyword evidence="5" id="KW-0482">Metalloprotease</keyword>
<evidence type="ECO:0000256" key="2">
    <source>
        <dbReference type="ARBA" id="ARBA00022723"/>
    </source>
</evidence>
<dbReference type="GO" id="GO:0046872">
    <property type="term" value="F:metal ion binding"/>
    <property type="evidence" value="ECO:0007669"/>
    <property type="project" value="UniProtKB-KW"/>
</dbReference>
<dbReference type="Pfam" id="PF20582">
    <property type="entry name" value="UPF0758_N"/>
    <property type="match status" value="1"/>
</dbReference>
<reference evidence="8 9" key="1">
    <citation type="submission" date="2019-03" db="EMBL/GenBank/DDBJ databases">
        <title>Draft genome of Gammaproteobacteria bacterium LSUCC0057, a member of the SAR92 clade.</title>
        <authorList>
            <person name="Lanclos V.C."/>
            <person name="Doiron C."/>
            <person name="Henson M.W."/>
            <person name="Thrash J.C."/>
        </authorList>
    </citation>
    <scope>NUCLEOTIDE SEQUENCE [LARGE SCALE GENOMIC DNA]</scope>
    <source>
        <strain evidence="8 9">LSUCC0057</strain>
    </source>
</reference>
<dbReference type="SUPFAM" id="SSF102712">
    <property type="entry name" value="JAB1/MPN domain"/>
    <property type="match status" value="1"/>
</dbReference>
<keyword evidence="3" id="KW-0378">Hydrolase</keyword>
<dbReference type="GO" id="GO:0006508">
    <property type="term" value="P:proteolysis"/>
    <property type="evidence" value="ECO:0007669"/>
    <property type="project" value="UniProtKB-KW"/>
</dbReference>
<dbReference type="InterPro" id="IPR025657">
    <property type="entry name" value="RadC_JAB"/>
</dbReference>
<dbReference type="AlphaFoldDB" id="A0A4Y8UJK2"/>
<dbReference type="GO" id="GO:0008237">
    <property type="term" value="F:metallopeptidase activity"/>
    <property type="evidence" value="ECO:0007669"/>
    <property type="project" value="UniProtKB-KW"/>
</dbReference>
<dbReference type="InterPro" id="IPR001405">
    <property type="entry name" value="UPF0758"/>
</dbReference>
<keyword evidence="9" id="KW-1185">Reference proteome</keyword>
<dbReference type="InterPro" id="IPR037518">
    <property type="entry name" value="MPN"/>
</dbReference>
<dbReference type="PROSITE" id="PS01302">
    <property type="entry name" value="UPF0758"/>
    <property type="match status" value="1"/>
</dbReference>
<evidence type="ECO:0000259" key="7">
    <source>
        <dbReference type="PROSITE" id="PS50249"/>
    </source>
</evidence>